<evidence type="ECO:0000256" key="11">
    <source>
        <dbReference type="ARBA" id="ARBA00023098"/>
    </source>
</evidence>
<dbReference type="Pfam" id="PF04116">
    <property type="entry name" value="FA_hydroxylase"/>
    <property type="match status" value="1"/>
</dbReference>
<keyword evidence="10" id="KW-0560">Oxidoreductase</keyword>
<dbReference type="GO" id="GO:0006633">
    <property type="term" value="P:fatty acid biosynthetic process"/>
    <property type="evidence" value="ECO:0007669"/>
    <property type="project" value="UniProtKB-KW"/>
</dbReference>
<evidence type="ECO:0000256" key="13">
    <source>
        <dbReference type="ARBA" id="ARBA00023160"/>
    </source>
</evidence>
<keyword evidence="11" id="KW-0443">Lipid metabolism</keyword>
<protein>
    <recommendedName>
        <fullName evidence="15">Fatty acid hydroxylase domain-containing protein</fullName>
    </recommendedName>
</protein>
<keyword evidence="13" id="KW-0275">Fatty acid biosynthesis</keyword>
<keyword evidence="6" id="KW-0256">Endoplasmic reticulum</keyword>
<evidence type="ECO:0000256" key="6">
    <source>
        <dbReference type="ARBA" id="ARBA00022824"/>
    </source>
</evidence>
<dbReference type="RefSeq" id="WP_109826149.1">
    <property type="nucleotide sequence ID" value="NZ_QGKL01000042.1"/>
</dbReference>
<keyword evidence="4 14" id="KW-0812">Transmembrane</keyword>
<feature type="transmembrane region" description="Helical" evidence="14">
    <location>
        <begin position="45"/>
        <end position="65"/>
    </location>
</feature>
<proteinExistence type="predicted"/>
<evidence type="ECO:0000256" key="4">
    <source>
        <dbReference type="ARBA" id="ARBA00022692"/>
    </source>
</evidence>
<dbReference type="PANTHER" id="PTHR12863">
    <property type="entry name" value="FATTY ACID HYDROXYLASE"/>
    <property type="match status" value="1"/>
</dbReference>
<comment type="caution">
    <text evidence="16">The sequence shown here is derived from an EMBL/GenBank/DDBJ whole genome shotgun (WGS) entry which is preliminary data.</text>
</comment>
<reference evidence="16 17" key="1">
    <citation type="submission" date="2018-05" db="EMBL/GenBank/DDBJ databases">
        <title>Leucothrix arctica sp. nov., isolated from Arctic seawater.</title>
        <authorList>
            <person name="Choi A."/>
            <person name="Baek K."/>
        </authorList>
    </citation>
    <scope>NUCLEOTIDE SEQUENCE [LARGE SCALE GENOMIC DNA]</scope>
    <source>
        <strain evidence="16 17">IMCC9719</strain>
    </source>
</reference>
<dbReference type="GO" id="GO:0005506">
    <property type="term" value="F:iron ion binding"/>
    <property type="evidence" value="ECO:0007669"/>
    <property type="project" value="InterPro"/>
</dbReference>
<keyword evidence="3" id="KW-0444">Lipid biosynthesis</keyword>
<evidence type="ECO:0000313" key="16">
    <source>
        <dbReference type="EMBL" id="PWQ93814.1"/>
    </source>
</evidence>
<evidence type="ECO:0000256" key="10">
    <source>
        <dbReference type="ARBA" id="ARBA00023002"/>
    </source>
</evidence>
<evidence type="ECO:0000256" key="1">
    <source>
        <dbReference type="ARBA" id="ARBA00001947"/>
    </source>
</evidence>
<organism evidence="16 17">
    <name type="scientific">Leucothrix arctica</name>
    <dbReference type="NCBI Taxonomy" id="1481894"/>
    <lineage>
        <taxon>Bacteria</taxon>
        <taxon>Pseudomonadati</taxon>
        <taxon>Pseudomonadota</taxon>
        <taxon>Gammaproteobacteria</taxon>
        <taxon>Thiotrichales</taxon>
        <taxon>Thiotrichaceae</taxon>
        <taxon>Leucothrix</taxon>
    </lineage>
</organism>
<accession>A0A317C5B8</accession>
<comment type="subcellular location">
    <subcellularLocation>
        <location evidence="2">Endoplasmic reticulum membrane</location>
        <topology evidence="2">Multi-pass membrane protein</topology>
    </subcellularLocation>
</comment>
<comment type="cofactor">
    <cofactor evidence="1">
        <name>Zn(2+)</name>
        <dbReference type="ChEBI" id="CHEBI:29105"/>
    </cofactor>
</comment>
<evidence type="ECO:0000256" key="7">
    <source>
        <dbReference type="ARBA" id="ARBA00022832"/>
    </source>
</evidence>
<feature type="transmembrane region" description="Helical" evidence="14">
    <location>
        <begin position="12"/>
        <end position="33"/>
    </location>
</feature>
<evidence type="ECO:0000256" key="9">
    <source>
        <dbReference type="ARBA" id="ARBA00022989"/>
    </source>
</evidence>
<evidence type="ECO:0000256" key="12">
    <source>
        <dbReference type="ARBA" id="ARBA00023136"/>
    </source>
</evidence>
<evidence type="ECO:0000256" key="2">
    <source>
        <dbReference type="ARBA" id="ARBA00004477"/>
    </source>
</evidence>
<feature type="transmembrane region" description="Helical" evidence="14">
    <location>
        <begin position="113"/>
        <end position="133"/>
    </location>
</feature>
<evidence type="ECO:0000256" key="5">
    <source>
        <dbReference type="ARBA" id="ARBA00022723"/>
    </source>
</evidence>
<keyword evidence="12 14" id="KW-0472">Membrane</keyword>
<name>A0A317C5B8_9GAMM</name>
<keyword evidence="5" id="KW-0479">Metal-binding</keyword>
<evidence type="ECO:0000313" key="17">
    <source>
        <dbReference type="Proteomes" id="UP000245506"/>
    </source>
</evidence>
<dbReference type="GO" id="GO:0080132">
    <property type="term" value="F:fatty acid 2-hydroxylase activity"/>
    <property type="evidence" value="ECO:0007669"/>
    <property type="project" value="InterPro"/>
</dbReference>
<dbReference type="GO" id="GO:0016020">
    <property type="term" value="C:membrane"/>
    <property type="evidence" value="ECO:0007669"/>
    <property type="project" value="InterPro"/>
</dbReference>
<feature type="transmembrane region" description="Helical" evidence="14">
    <location>
        <begin position="85"/>
        <end position="107"/>
    </location>
</feature>
<evidence type="ECO:0000256" key="14">
    <source>
        <dbReference type="SAM" id="Phobius"/>
    </source>
</evidence>
<dbReference type="PANTHER" id="PTHR12863:SF1">
    <property type="entry name" value="FATTY ACID 2-HYDROXYLASE"/>
    <property type="match status" value="1"/>
</dbReference>
<sequence>MKLFTMEHSKIAYRADFALYGIAVMVLAAFIIIAEPHGQWLESLVLLGIGLVSWTLLEYVLHRFVMHGLQPFSRWHAEHHQRPRALISTPTVLSMMLITTLIFLPAFMLSDNLWSACALTLGIVIGYLSFAIVHHATHHWSTNSAWLKRRKHWHSLHHRSNKQPSCFGVTSTFWDYVFGSTRKQRK</sequence>
<keyword evidence="8" id="KW-0862">Zinc</keyword>
<evidence type="ECO:0000256" key="3">
    <source>
        <dbReference type="ARBA" id="ARBA00022516"/>
    </source>
</evidence>
<dbReference type="InterPro" id="IPR014430">
    <property type="entry name" value="Scs7"/>
</dbReference>
<keyword evidence="7" id="KW-0276">Fatty acid metabolism</keyword>
<dbReference type="OrthoDB" id="5291370at2"/>
<dbReference type="AlphaFoldDB" id="A0A317C5B8"/>
<dbReference type="InterPro" id="IPR006694">
    <property type="entry name" value="Fatty_acid_hydroxylase"/>
</dbReference>
<keyword evidence="9 14" id="KW-1133">Transmembrane helix</keyword>
<keyword evidence="17" id="KW-1185">Reference proteome</keyword>
<evidence type="ECO:0000259" key="15">
    <source>
        <dbReference type="Pfam" id="PF04116"/>
    </source>
</evidence>
<gene>
    <name evidence="16" type="ORF">DKT75_19620</name>
</gene>
<feature type="domain" description="Fatty acid hydroxylase" evidence="15">
    <location>
        <begin position="49"/>
        <end position="180"/>
    </location>
</feature>
<evidence type="ECO:0000256" key="8">
    <source>
        <dbReference type="ARBA" id="ARBA00022833"/>
    </source>
</evidence>
<dbReference type="Proteomes" id="UP000245506">
    <property type="component" value="Unassembled WGS sequence"/>
</dbReference>
<dbReference type="EMBL" id="QGKL01000042">
    <property type="protein sequence ID" value="PWQ93814.1"/>
    <property type="molecule type" value="Genomic_DNA"/>
</dbReference>